<dbReference type="EMBL" id="AMCI01007619">
    <property type="protein sequence ID" value="EJW92316.1"/>
    <property type="molecule type" value="Genomic_DNA"/>
</dbReference>
<protein>
    <recommendedName>
        <fullName evidence="2">Lipoprotein</fullName>
    </recommendedName>
</protein>
<gene>
    <name evidence="1" type="ORF">EVA_19576</name>
</gene>
<proteinExistence type="predicted"/>
<dbReference type="PROSITE" id="PS51257">
    <property type="entry name" value="PROKAR_LIPOPROTEIN"/>
    <property type="match status" value="1"/>
</dbReference>
<comment type="caution">
    <text evidence="1">The sequence shown here is derived from an EMBL/GenBank/DDBJ whole genome shotgun (WGS) entry which is preliminary data.</text>
</comment>
<dbReference type="Pfam" id="PF16132">
    <property type="entry name" value="DUF4843"/>
    <property type="match status" value="1"/>
</dbReference>
<sequence length="304" mass="33827">MKTNMITLSALLGMLMVLAGCEKDLMDYEGKDTLYFDVRRGPAHLPSALWPHEFYTDVSFGTMVVNEQELTLKVMAAGGMKDYDRPFQVVINKDSTTAVAGQDFTGFDGNCVIKAGESGTTFSIKVNRTEAMLDDTLQLQFQLVPNEHFDVKYEVYRDYPGMYGPTENMAFAGNKNGAIHNLFFYDVLSMPRGEDGLTTSSGWYGQDKGGSGRGLFGNFSPKKFRLMMEITGTTVDDYKSKKTMPAPRATAIGEQMAAYLLEKAQSRETVVLDEDGTMMYFMAVESMGGTKGWAPFTKPEDYFK</sequence>
<name>J9FBP3_9ZZZZ</name>
<reference evidence="1" key="1">
    <citation type="journal article" date="2012" name="PLoS ONE">
        <title>Gene sets for utilization of primary and secondary nutrition supplies in the distal gut of endangered iberian lynx.</title>
        <authorList>
            <person name="Alcaide M."/>
            <person name="Messina E."/>
            <person name="Richter M."/>
            <person name="Bargiela R."/>
            <person name="Peplies J."/>
            <person name="Huws S.A."/>
            <person name="Newbold C.J."/>
            <person name="Golyshin P.N."/>
            <person name="Simon M.A."/>
            <person name="Lopez G."/>
            <person name="Yakimov M.M."/>
            <person name="Ferrer M."/>
        </authorList>
    </citation>
    <scope>NUCLEOTIDE SEQUENCE</scope>
</reference>
<evidence type="ECO:0000313" key="1">
    <source>
        <dbReference type="EMBL" id="EJW92316.1"/>
    </source>
</evidence>
<organism evidence="1">
    <name type="scientific">gut metagenome</name>
    <dbReference type="NCBI Taxonomy" id="749906"/>
    <lineage>
        <taxon>unclassified sequences</taxon>
        <taxon>metagenomes</taxon>
        <taxon>organismal metagenomes</taxon>
    </lineage>
</organism>
<accession>J9FBP3</accession>
<evidence type="ECO:0008006" key="2">
    <source>
        <dbReference type="Google" id="ProtNLM"/>
    </source>
</evidence>
<dbReference type="InterPro" id="IPR032299">
    <property type="entry name" value="DUF4843"/>
</dbReference>
<dbReference type="AlphaFoldDB" id="J9FBP3"/>